<dbReference type="EC" id="1.1.1.133" evidence="3 6"/>
<dbReference type="EMBL" id="JAJA02000001">
    <property type="protein sequence ID" value="KWS03975.1"/>
    <property type="molecule type" value="Genomic_DNA"/>
</dbReference>
<dbReference type="Gene3D" id="3.90.25.10">
    <property type="entry name" value="UDP-galactose 4-epimerase, domain 1"/>
    <property type="match status" value="1"/>
</dbReference>
<evidence type="ECO:0000256" key="5">
    <source>
        <dbReference type="ARBA" id="ARBA00048200"/>
    </source>
</evidence>
<dbReference type="AlphaFoldDB" id="A0A108U7H3"/>
<evidence type="ECO:0000256" key="2">
    <source>
        <dbReference type="ARBA" id="ARBA00010944"/>
    </source>
</evidence>
<keyword evidence="9" id="KW-1185">Reference proteome</keyword>
<comment type="pathway">
    <text evidence="1 6">Carbohydrate biosynthesis; dTDP-L-rhamnose biosynthesis.</text>
</comment>
<dbReference type="PANTHER" id="PTHR10491:SF4">
    <property type="entry name" value="METHIONINE ADENOSYLTRANSFERASE 2 SUBUNIT BETA"/>
    <property type="match status" value="1"/>
</dbReference>
<dbReference type="NCBIfam" id="TIGR01214">
    <property type="entry name" value="rmlD"/>
    <property type="match status" value="1"/>
</dbReference>
<evidence type="ECO:0000256" key="3">
    <source>
        <dbReference type="ARBA" id="ARBA00012929"/>
    </source>
</evidence>
<evidence type="ECO:0000256" key="6">
    <source>
        <dbReference type="RuleBase" id="RU364082"/>
    </source>
</evidence>
<dbReference type="GO" id="GO:0005829">
    <property type="term" value="C:cytosol"/>
    <property type="evidence" value="ECO:0007669"/>
    <property type="project" value="TreeGrafter"/>
</dbReference>
<organism evidence="8 9">
    <name type="scientific">Lysobacter capsici AZ78</name>
    <dbReference type="NCBI Taxonomy" id="1444315"/>
    <lineage>
        <taxon>Bacteria</taxon>
        <taxon>Pseudomonadati</taxon>
        <taxon>Pseudomonadota</taxon>
        <taxon>Gammaproteobacteria</taxon>
        <taxon>Lysobacterales</taxon>
        <taxon>Lysobacteraceae</taxon>
        <taxon>Lysobacter</taxon>
    </lineage>
</organism>
<evidence type="ECO:0000313" key="9">
    <source>
        <dbReference type="Proteomes" id="UP000023435"/>
    </source>
</evidence>
<dbReference type="GO" id="GO:0008831">
    <property type="term" value="F:dTDP-4-dehydrorhamnose reductase activity"/>
    <property type="evidence" value="ECO:0007669"/>
    <property type="project" value="UniProtKB-EC"/>
</dbReference>
<evidence type="ECO:0000256" key="4">
    <source>
        <dbReference type="ARBA" id="ARBA00017099"/>
    </source>
</evidence>
<dbReference type="InterPro" id="IPR036291">
    <property type="entry name" value="NAD(P)-bd_dom_sf"/>
</dbReference>
<dbReference type="Pfam" id="PF04321">
    <property type="entry name" value="RmlD_sub_bind"/>
    <property type="match status" value="1"/>
</dbReference>
<dbReference type="RefSeq" id="WP_036101819.1">
    <property type="nucleotide sequence ID" value="NZ_JAJA02000001.1"/>
</dbReference>
<dbReference type="CDD" id="cd05254">
    <property type="entry name" value="dTDP_HR_like_SDR_e"/>
    <property type="match status" value="1"/>
</dbReference>
<comment type="catalytic activity">
    <reaction evidence="5 6">
        <text>dTDP-beta-L-rhamnose + NADP(+) = dTDP-4-dehydro-beta-L-rhamnose + NADPH + H(+)</text>
        <dbReference type="Rhea" id="RHEA:21796"/>
        <dbReference type="ChEBI" id="CHEBI:15378"/>
        <dbReference type="ChEBI" id="CHEBI:57510"/>
        <dbReference type="ChEBI" id="CHEBI:57783"/>
        <dbReference type="ChEBI" id="CHEBI:58349"/>
        <dbReference type="ChEBI" id="CHEBI:62830"/>
        <dbReference type="EC" id="1.1.1.133"/>
    </reaction>
</comment>
<dbReference type="InterPro" id="IPR029903">
    <property type="entry name" value="RmlD-like-bd"/>
</dbReference>
<accession>A0A108U7H3</accession>
<dbReference type="GO" id="GO:0019305">
    <property type="term" value="P:dTDP-rhamnose biosynthetic process"/>
    <property type="evidence" value="ECO:0007669"/>
    <property type="project" value="UniProtKB-UniPathway"/>
</dbReference>
<keyword evidence="6 8" id="KW-0560">Oxidoreductase</keyword>
<gene>
    <name evidence="8" type="ORF">AZ78_1524</name>
</gene>
<comment type="similarity">
    <text evidence="2 6">Belongs to the dTDP-4-dehydrorhamnose reductase family.</text>
</comment>
<dbReference type="GO" id="GO:0009243">
    <property type="term" value="P:O antigen biosynthetic process"/>
    <property type="evidence" value="ECO:0007669"/>
    <property type="project" value="UniProtKB-UniPathway"/>
</dbReference>
<protein>
    <recommendedName>
        <fullName evidence="4 6">dTDP-4-dehydrorhamnose reductase</fullName>
        <ecNumber evidence="3 6">1.1.1.133</ecNumber>
    </recommendedName>
</protein>
<keyword evidence="6" id="KW-0521">NADP</keyword>
<feature type="domain" description="RmlD-like substrate binding" evidence="7">
    <location>
        <begin position="1"/>
        <end position="295"/>
    </location>
</feature>
<dbReference type="PANTHER" id="PTHR10491">
    <property type="entry name" value="DTDP-4-DEHYDRORHAMNOSE REDUCTASE"/>
    <property type="match status" value="1"/>
</dbReference>
<evidence type="ECO:0000313" key="8">
    <source>
        <dbReference type="EMBL" id="KWS03975.1"/>
    </source>
</evidence>
<evidence type="ECO:0000256" key="1">
    <source>
        <dbReference type="ARBA" id="ARBA00004781"/>
    </source>
</evidence>
<evidence type="ECO:0000259" key="7">
    <source>
        <dbReference type="Pfam" id="PF04321"/>
    </source>
</evidence>
<dbReference type="Proteomes" id="UP000023435">
    <property type="component" value="Unassembled WGS sequence"/>
</dbReference>
<proteinExistence type="inferred from homology"/>
<sequence>MKLLLLGGDGQVGFELRRSLAPLGEVVVTTRGGTLADGGDCEALDLAQIDTIEPLLRRVRPDYVINATAYTAVDRAETERELAFIVNAQAPGRLAELCAADGIGLVHYSTDYVFDGSGTRPYLDTDPTGPLGAYGQSKLAGEQAIGASGARHLILRTAWVYATRGGNFLRTMLRLGAEREELRVVADQHGSPTPAWLLADAAAQVLGQGIAESGVRHLVAAGQTSWHGFAEAIFDEAHARGLIERKPRVLPITTAEYPTPARRPAYSVLDSRHLQAEYGLTIPDWREALRTTLDRDRPGA</sequence>
<name>A0A108U7H3_9GAMM</name>
<dbReference type="UniPathway" id="UPA00124"/>
<comment type="function">
    <text evidence="6">Catalyzes the reduction of dTDP-6-deoxy-L-lyxo-4-hexulose to yield dTDP-L-rhamnose.</text>
</comment>
<dbReference type="Gene3D" id="3.40.50.720">
    <property type="entry name" value="NAD(P)-binding Rossmann-like Domain"/>
    <property type="match status" value="1"/>
</dbReference>
<dbReference type="UniPathway" id="UPA00281"/>
<comment type="caution">
    <text evidence="8">The sequence shown here is derived from an EMBL/GenBank/DDBJ whole genome shotgun (WGS) entry which is preliminary data.</text>
</comment>
<comment type="cofactor">
    <cofactor evidence="6">
        <name>Mg(2+)</name>
        <dbReference type="ChEBI" id="CHEBI:18420"/>
    </cofactor>
    <text evidence="6">Binds 1 Mg(2+) ion per monomer.</text>
</comment>
<dbReference type="SUPFAM" id="SSF51735">
    <property type="entry name" value="NAD(P)-binding Rossmann-fold domains"/>
    <property type="match status" value="1"/>
</dbReference>
<dbReference type="InterPro" id="IPR005913">
    <property type="entry name" value="dTDP_dehydrorham_reduct"/>
</dbReference>
<dbReference type="OrthoDB" id="9803892at2"/>
<reference evidence="8 9" key="1">
    <citation type="journal article" date="2014" name="Genome Announc.">
        <title>Draft Genome Sequence of Lysobacter capsici AZ78, a Bacterium Antagonistic to Plant-Pathogenic Oomycetes.</title>
        <authorList>
            <person name="Puopolo G."/>
            <person name="Sonego P."/>
            <person name="Engelen K."/>
            <person name="Pertot I."/>
        </authorList>
    </citation>
    <scope>NUCLEOTIDE SEQUENCE [LARGE SCALE GENOMIC DNA]</scope>
    <source>
        <strain evidence="8 9">AZ78</strain>
    </source>
</reference>